<comment type="caution">
    <text evidence="7">The sequence shown here is derived from an EMBL/GenBank/DDBJ whole genome shotgun (WGS) entry which is preliminary data.</text>
</comment>
<accession>A0ABS4G7X0</accession>
<dbReference type="InterPro" id="IPR050519">
    <property type="entry name" value="Glycosyltransf_28_UgtP"/>
</dbReference>
<protein>
    <submittedName>
        <fullName evidence="7">Processive 1,2-diacylglycerol beta-glucosyltransferase</fullName>
        <ecNumber evidence="7">2.4.1.315</ecNumber>
    </submittedName>
</protein>
<name>A0ABS4G7X0_9CLOT</name>
<dbReference type="SUPFAM" id="SSF53756">
    <property type="entry name" value="UDP-Glycosyltransferase/glycogen phosphorylase"/>
    <property type="match status" value="1"/>
</dbReference>
<dbReference type="Pfam" id="PF04101">
    <property type="entry name" value="Glyco_tran_28_C"/>
    <property type="match status" value="1"/>
</dbReference>
<dbReference type="Pfam" id="PF06925">
    <property type="entry name" value="MGDG_synth"/>
    <property type="match status" value="1"/>
</dbReference>
<feature type="domain" description="Diacylglycerol glucosyltransferase N-terminal" evidence="6">
    <location>
        <begin position="14"/>
        <end position="177"/>
    </location>
</feature>
<dbReference type="Proteomes" id="UP001519271">
    <property type="component" value="Unassembled WGS sequence"/>
</dbReference>
<evidence type="ECO:0000259" key="5">
    <source>
        <dbReference type="Pfam" id="PF04101"/>
    </source>
</evidence>
<dbReference type="PANTHER" id="PTHR43025:SF3">
    <property type="entry name" value="MONOGALACTOSYLDIACYLGLYCEROL SYNTHASE 1, CHLOROPLASTIC"/>
    <property type="match status" value="1"/>
</dbReference>
<comment type="similarity">
    <text evidence="2">Belongs to the glycosyltransferase 28 family.</text>
</comment>
<dbReference type="EC" id="2.4.1.315" evidence="7"/>
<dbReference type="PANTHER" id="PTHR43025">
    <property type="entry name" value="MONOGALACTOSYLDIACYLGLYCEROL SYNTHASE"/>
    <property type="match status" value="1"/>
</dbReference>
<evidence type="ECO:0000313" key="8">
    <source>
        <dbReference type="Proteomes" id="UP001519271"/>
    </source>
</evidence>
<reference evidence="7 8" key="1">
    <citation type="submission" date="2021-03" db="EMBL/GenBank/DDBJ databases">
        <title>Genomic Encyclopedia of Type Strains, Phase IV (KMG-IV): sequencing the most valuable type-strain genomes for metagenomic binning, comparative biology and taxonomic classification.</title>
        <authorList>
            <person name="Goeker M."/>
        </authorList>
    </citation>
    <scope>NUCLEOTIDE SEQUENCE [LARGE SCALE GENOMIC DNA]</scope>
    <source>
        <strain evidence="7 8">DSM 6139</strain>
    </source>
</reference>
<evidence type="ECO:0000256" key="4">
    <source>
        <dbReference type="ARBA" id="ARBA00022679"/>
    </source>
</evidence>
<evidence type="ECO:0000256" key="2">
    <source>
        <dbReference type="ARBA" id="ARBA00006962"/>
    </source>
</evidence>
<dbReference type="EMBL" id="JAGGKC010000032">
    <property type="protein sequence ID" value="MBP1920522.1"/>
    <property type="molecule type" value="Genomic_DNA"/>
</dbReference>
<organism evidence="7 8">
    <name type="scientific">Youngiibacter multivorans</name>
    <dbReference type="NCBI Taxonomy" id="937251"/>
    <lineage>
        <taxon>Bacteria</taxon>
        <taxon>Bacillati</taxon>
        <taxon>Bacillota</taxon>
        <taxon>Clostridia</taxon>
        <taxon>Eubacteriales</taxon>
        <taxon>Clostridiaceae</taxon>
        <taxon>Youngiibacter</taxon>
    </lineage>
</organism>
<dbReference type="InterPro" id="IPR009695">
    <property type="entry name" value="Diacylglyc_glucosyltr_N"/>
</dbReference>
<dbReference type="InterPro" id="IPR007235">
    <property type="entry name" value="Glyco_trans_28_C"/>
</dbReference>
<evidence type="ECO:0000313" key="7">
    <source>
        <dbReference type="EMBL" id="MBP1920522.1"/>
    </source>
</evidence>
<sequence>MRALILTVSAGSGHNKAAEAIKEAVLRNEPGSEVRVINTIKYISPTLDKLVIGTYLKSIKYYPVFFKYLYKYADNRESIAVTRLWYEYVTKGLIPTIEEFEPDVIVATHPFTSQVLSMLKKNHNLMKPGCVVMTDFGAHSFWVHRNIEAYVVSNDDMIDELKERGIEEDSIYVLGIPTGRKFSQHPERSETLKEMGLLDKRTITVMGGSLGLGNIESIVRELQSMDCDFQLIVISGGNLKLHEKMTELNEASEKKFLNLTFVDNMDDILRITDLLVTKPGGLTVAESFVTGTPLAIFSAVPGQEAQNASYLLKHDLAIDIGAGIDCRETICSLMKDEMRLLRMKARSRDQSKPNASDDVYALLKRLATKKEAII</sequence>
<proteinExistence type="inferred from homology"/>
<gene>
    <name evidence="7" type="ORF">J2Z34_003035</name>
</gene>
<dbReference type="GO" id="GO:0016757">
    <property type="term" value="F:glycosyltransferase activity"/>
    <property type="evidence" value="ECO:0007669"/>
    <property type="project" value="UniProtKB-KW"/>
</dbReference>
<feature type="domain" description="Glycosyl transferase family 28 C-terminal" evidence="5">
    <location>
        <begin position="202"/>
        <end position="321"/>
    </location>
</feature>
<keyword evidence="4 7" id="KW-0808">Transferase</keyword>
<dbReference type="RefSeq" id="WP_209460694.1">
    <property type="nucleotide sequence ID" value="NZ_JAGGKC010000032.1"/>
</dbReference>
<keyword evidence="3 7" id="KW-0328">Glycosyltransferase</keyword>
<comment type="subcellular location">
    <subcellularLocation>
        <location evidence="1">Membrane</location>
    </subcellularLocation>
</comment>
<evidence type="ECO:0000259" key="6">
    <source>
        <dbReference type="Pfam" id="PF06925"/>
    </source>
</evidence>
<dbReference type="Gene3D" id="3.40.50.2000">
    <property type="entry name" value="Glycogen Phosphorylase B"/>
    <property type="match status" value="1"/>
</dbReference>
<evidence type="ECO:0000256" key="1">
    <source>
        <dbReference type="ARBA" id="ARBA00004370"/>
    </source>
</evidence>
<keyword evidence="8" id="KW-1185">Reference proteome</keyword>
<evidence type="ECO:0000256" key="3">
    <source>
        <dbReference type="ARBA" id="ARBA00022676"/>
    </source>
</evidence>